<accession>A0A3B0VZB6</accession>
<dbReference type="EMBL" id="UOEU01000673">
    <property type="protein sequence ID" value="VAW37636.1"/>
    <property type="molecule type" value="Genomic_DNA"/>
</dbReference>
<keyword evidence="2" id="KW-0472">Membrane</keyword>
<gene>
    <name evidence="3" type="ORF">MNBD_CHLOROFLEXI01-5347</name>
</gene>
<sequence>MTDRPIDFEENRYANVTNGPRRLRPAVLWLGVLGLVILFIPLTFMSILLSNQADRLASEVESLQTLVESGQGLPQEQVLSVTLTAVSQQTDQMTQILPTLAAENVDWAAIMPLINNVDADAIRISSLEQVGNQLFIRGRAANDDTVTQYAQQLESSGQFAQVVVQTIVPLPEPFLSPTPTVVQSTAVPPTTTPTSTPTSTPKPTSVPMATWTPTPKLTDDYEWDDTTPKPIFLGTPSQLHNFYPNFDVDHVTFLAKMGRSYEISTDFLAPGVDTLLTVTVGDTTLTNDDAALGLLSSSVIMQAPADSDVEVLVQVSNRGVYGADKWYDLLVEEVIPTTPTATQTPTTAVPTVTPSATADLRDIYEPNDIDPNPIAVGETQIHNFYPSGDVDKVEILVKNGRFYQILTSQLAVGVDTAVTVDFNGESWQNDDYDLPGSDNFASAVCFPAEVDGTAVATISNVGQQFAPSKTYIVTVQEVPFLTVDPEALDFGTLIEASGNPPSQTLQIEGSEPLDWAVMTETTWLSTDIVTGTTPTTLTITADISGLAVGLHKGEITLGWADFCRQTIPVTLQIDPVVSFDFNGRSLFAAKAALFQDEAVEFVIAV</sequence>
<feature type="compositionally biased region" description="Low complexity" evidence="1">
    <location>
        <begin position="179"/>
        <end position="207"/>
    </location>
</feature>
<protein>
    <recommendedName>
        <fullName evidence="4">BACON domain-containing protein</fullName>
    </recommendedName>
</protein>
<organism evidence="3">
    <name type="scientific">hydrothermal vent metagenome</name>
    <dbReference type="NCBI Taxonomy" id="652676"/>
    <lineage>
        <taxon>unclassified sequences</taxon>
        <taxon>metagenomes</taxon>
        <taxon>ecological metagenomes</taxon>
    </lineage>
</organism>
<feature type="region of interest" description="Disordered" evidence="1">
    <location>
        <begin position="179"/>
        <end position="220"/>
    </location>
</feature>
<feature type="transmembrane region" description="Helical" evidence="2">
    <location>
        <begin position="27"/>
        <end position="49"/>
    </location>
</feature>
<reference evidence="3" key="1">
    <citation type="submission" date="2018-06" db="EMBL/GenBank/DDBJ databases">
        <authorList>
            <person name="Zhirakovskaya E."/>
        </authorList>
    </citation>
    <scope>NUCLEOTIDE SEQUENCE</scope>
</reference>
<evidence type="ECO:0000256" key="2">
    <source>
        <dbReference type="SAM" id="Phobius"/>
    </source>
</evidence>
<evidence type="ECO:0008006" key="4">
    <source>
        <dbReference type="Google" id="ProtNLM"/>
    </source>
</evidence>
<dbReference type="Pfam" id="PF05137">
    <property type="entry name" value="PilN"/>
    <property type="match status" value="1"/>
</dbReference>
<evidence type="ECO:0000313" key="3">
    <source>
        <dbReference type="EMBL" id="VAW37636.1"/>
    </source>
</evidence>
<proteinExistence type="predicted"/>
<dbReference type="InterPro" id="IPR007813">
    <property type="entry name" value="PilN"/>
</dbReference>
<dbReference type="AlphaFoldDB" id="A0A3B0VZB6"/>
<keyword evidence="2" id="KW-1133">Transmembrane helix</keyword>
<evidence type="ECO:0000256" key="1">
    <source>
        <dbReference type="SAM" id="MobiDB-lite"/>
    </source>
</evidence>
<keyword evidence="2" id="KW-0812">Transmembrane</keyword>
<feature type="non-terminal residue" evidence="3">
    <location>
        <position position="605"/>
    </location>
</feature>
<name>A0A3B0VZB6_9ZZZZ</name>